<reference evidence="7 8" key="1">
    <citation type="journal article" date="2020" name="Harmful Algae">
        <title>Molecular and morphological characterization of a novel dihydroanatoxin-a producing Microcoleus species (cyanobacteria) from the Russian River, California, USA.</title>
        <authorList>
            <person name="Conklin K.Y."/>
            <person name="Stancheva R."/>
            <person name="Otten T.G."/>
            <person name="Fadness R."/>
            <person name="Boyer G.L."/>
            <person name="Read B."/>
            <person name="Zhang X."/>
            <person name="Sheath R.G."/>
        </authorList>
    </citation>
    <scope>NUCLEOTIDE SEQUENCE [LARGE SCALE GENOMIC DNA]</scope>
    <source>
        <strain evidence="7 8">PTRS2</strain>
    </source>
</reference>
<protein>
    <submittedName>
        <fullName evidence="7">Uncharacterized protein</fullName>
    </submittedName>
</protein>
<dbReference type="SUPFAM" id="SSF55874">
    <property type="entry name" value="ATPase domain of HSP90 chaperone/DNA topoisomerase II/histidine kinase"/>
    <property type="match status" value="1"/>
</dbReference>
<dbReference type="PANTHER" id="PTHR43065">
    <property type="entry name" value="SENSOR HISTIDINE KINASE"/>
    <property type="match status" value="1"/>
</dbReference>
<dbReference type="PANTHER" id="PTHR43065:SF10">
    <property type="entry name" value="PEROXIDE STRESS-ACTIVATED HISTIDINE KINASE MAK3"/>
    <property type="match status" value="1"/>
</dbReference>
<keyword evidence="8" id="KW-1185">Reference proteome</keyword>
<dbReference type="InterPro" id="IPR036890">
    <property type="entry name" value="HATPase_C_sf"/>
</dbReference>
<dbReference type="RefSeq" id="WP_340541490.1">
    <property type="nucleotide sequence ID" value="NZ_JBBLXS010000147.1"/>
</dbReference>
<evidence type="ECO:0000256" key="3">
    <source>
        <dbReference type="ARBA" id="ARBA00022741"/>
    </source>
</evidence>
<evidence type="ECO:0000256" key="5">
    <source>
        <dbReference type="ARBA" id="ARBA00022840"/>
    </source>
</evidence>
<keyword evidence="4" id="KW-0418">Kinase</keyword>
<evidence type="ECO:0000256" key="2">
    <source>
        <dbReference type="ARBA" id="ARBA00022679"/>
    </source>
</evidence>
<keyword evidence="5" id="KW-0067">ATP-binding</keyword>
<keyword evidence="3" id="KW-0547">Nucleotide-binding</keyword>
<organism evidence="7 8">
    <name type="scientific">Microcoleus anatoxicus PTRS2</name>
    <dbReference type="NCBI Taxonomy" id="2705321"/>
    <lineage>
        <taxon>Bacteria</taxon>
        <taxon>Bacillati</taxon>
        <taxon>Cyanobacteriota</taxon>
        <taxon>Cyanophyceae</taxon>
        <taxon>Oscillatoriophycideae</taxon>
        <taxon>Oscillatoriales</taxon>
        <taxon>Microcoleaceae</taxon>
        <taxon>Microcoleus</taxon>
        <taxon>Microcoleus anatoxicus</taxon>
    </lineage>
</organism>
<keyword evidence="6" id="KW-0902">Two-component regulatory system</keyword>
<name>A0ABU8YMV5_9CYAN</name>
<evidence type="ECO:0000313" key="8">
    <source>
        <dbReference type="Proteomes" id="UP001384579"/>
    </source>
</evidence>
<keyword evidence="2" id="KW-0808">Transferase</keyword>
<proteinExistence type="predicted"/>
<dbReference type="Gene3D" id="3.30.565.10">
    <property type="entry name" value="Histidine kinase-like ATPase, C-terminal domain"/>
    <property type="match status" value="1"/>
</dbReference>
<dbReference type="Proteomes" id="UP001384579">
    <property type="component" value="Unassembled WGS sequence"/>
</dbReference>
<keyword evidence="1" id="KW-0597">Phosphoprotein</keyword>
<dbReference type="EMBL" id="JBBLXS010000147">
    <property type="protein sequence ID" value="MEK0185748.1"/>
    <property type="molecule type" value="Genomic_DNA"/>
</dbReference>
<evidence type="ECO:0000313" key="7">
    <source>
        <dbReference type="EMBL" id="MEK0185748.1"/>
    </source>
</evidence>
<accession>A0ABU8YMV5</accession>
<evidence type="ECO:0000256" key="6">
    <source>
        <dbReference type="ARBA" id="ARBA00023012"/>
    </source>
</evidence>
<sequence>MKEDLEKILNSMQEGTNRITDIVLNLRNFSRLDESELKQVDLRSGLESTLMILQHRLRSTEQRPAIEVIKNYGISSKVECYPGLLNQVFMNILTNAIDAVQ</sequence>
<evidence type="ECO:0000256" key="1">
    <source>
        <dbReference type="ARBA" id="ARBA00022553"/>
    </source>
</evidence>
<evidence type="ECO:0000256" key="4">
    <source>
        <dbReference type="ARBA" id="ARBA00022777"/>
    </source>
</evidence>
<comment type="caution">
    <text evidence="7">The sequence shown here is derived from an EMBL/GenBank/DDBJ whole genome shotgun (WGS) entry which is preliminary data.</text>
</comment>
<gene>
    <name evidence="7" type="ORF">WMG39_12970</name>
</gene>